<proteinExistence type="predicted"/>
<dbReference type="SUPFAM" id="SSF56784">
    <property type="entry name" value="HAD-like"/>
    <property type="match status" value="1"/>
</dbReference>
<dbReference type="PANTHER" id="PTHR43316:SF9">
    <property type="entry name" value="ACID DEHALOGENASE, PUTATIVE (AFU_ORTHOLOGUE AFUA_6G14460)-RELATED"/>
    <property type="match status" value="1"/>
</dbReference>
<dbReference type="Gene3D" id="1.10.150.750">
    <property type="match status" value="1"/>
</dbReference>
<dbReference type="AlphaFoldDB" id="A0A401GS97"/>
<dbReference type="GO" id="GO:0016787">
    <property type="term" value="F:hydrolase activity"/>
    <property type="evidence" value="ECO:0007669"/>
    <property type="project" value="UniProtKB-KW"/>
</dbReference>
<name>A0A401GS97_9APHY</name>
<dbReference type="EMBL" id="BFAD01000007">
    <property type="protein sequence ID" value="GBE85040.1"/>
    <property type="molecule type" value="Genomic_DNA"/>
</dbReference>
<dbReference type="Gene3D" id="3.40.50.1000">
    <property type="entry name" value="HAD superfamily/HAD-like"/>
    <property type="match status" value="1"/>
</dbReference>
<evidence type="ECO:0000256" key="1">
    <source>
        <dbReference type="ARBA" id="ARBA00022801"/>
    </source>
</evidence>
<dbReference type="InterPro" id="IPR051540">
    <property type="entry name" value="S-2-haloacid_dehalogenase"/>
</dbReference>
<dbReference type="GeneID" id="38781957"/>
<keyword evidence="3" id="KW-1185">Reference proteome</keyword>
<organism evidence="2 3">
    <name type="scientific">Sparassis crispa</name>
    <dbReference type="NCBI Taxonomy" id="139825"/>
    <lineage>
        <taxon>Eukaryota</taxon>
        <taxon>Fungi</taxon>
        <taxon>Dikarya</taxon>
        <taxon>Basidiomycota</taxon>
        <taxon>Agaricomycotina</taxon>
        <taxon>Agaricomycetes</taxon>
        <taxon>Polyporales</taxon>
        <taxon>Sparassidaceae</taxon>
        <taxon>Sparassis</taxon>
    </lineage>
</organism>
<reference evidence="2 3" key="1">
    <citation type="journal article" date="2018" name="Sci. Rep.">
        <title>Genome sequence of the cauliflower mushroom Sparassis crispa (Hanabiratake) and its association with beneficial usage.</title>
        <authorList>
            <person name="Kiyama R."/>
            <person name="Furutani Y."/>
            <person name="Kawaguchi K."/>
            <person name="Nakanishi T."/>
        </authorList>
    </citation>
    <scope>NUCLEOTIDE SEQUENCE [LARGE SCALE GENOMIC DNA]</scope>
</reference>
<dbReference type="InterPro" id="IPR023214">
    <property type="entry name" value="HAD_sf"/>
</dbReference>
<dbReference type="Pfam" id="PF00702">
    <property type="entry name" value="Hydrolase"/>
    <property type="match status" value="1"/>
</dbReference>
<dbReference type="Proteomes" id="UP000287166">
    <property type="component" value="Unassembled WGS sequence"/>
</dbReference>
<comment type="caution">
    <text evidence="2">The sequence shown here is derived from an EMBL/GenBank/DDBJ whole genome shotgun (WGS) entry which is preliminary data.</text>
</comment>
<dbReference type="OrthoDB" id="20198at2759"/>
<evidence type="ECO:0000313" key="2">
    <source>
        <dbReference type="EMBL" id="GBE85040.1"/>
    </source>
</evidence>
<dbReference type="PANTHER" id="PTHR43316">
    <property type="entry name" value="HYDROLASE, HALOACID DELAHOGENASE-RELATED"/>
    <property type="match status" value="1"/>
</dbReference>
<dbReference type="InParanoid" id="A0A401GS97"/>
<evidence type="ECO:0000313" key="3">
    <source>
        <dbReference type="Proteomes" id="UP000287166"/>
    </source>
</evidence>
<dbReference type="SFLD" id="SFLDS00003">
    <property type="entry name" value="Haloacid_Dehalogenase"/>
    <property type="match status" value="1"/>
</dbReference>
<dbReference type="RefSeq" id="XP_027615953.1">
    <property type="nucleotide sequence ID" value="XM_027760152.1"/>
</dbReference>
<gene>
    <name evidence="2" type="ORF">SCP_0702260</name>
</gene>
<dbReference type="InterPro" id="IPR036412">
    <property type="entry name" value="HAD-like_sf"/>
</dbReference>
<accession>A0A401GS97</accession>
<dbReference type="SFLD" id="SFLDG01129">
    <property type="entry name" value="C1.5:_HAD__Beta-PGM__Phosphata"/>
    <property type="match status" value="1"/>
</dbReference>
<keyword evidence="1" id="KW-0378">Hydrolase</keyword>
<sequence length="255" mass="28161">MSESTTSTTATGEVKLTQFKALLFDVYGTLVDWESGIYKELHPLFPRAIKAEVIHAFDNAERELQKRFPTMRYSDILGLVHEELEKTKGDEVSAASADAHVAFGQSIVRWPVFPDTIPALTYLATRYKLTVLSNVDHTSFAYTQRALEGPPDAQRFTFTAVYTAEDAGAYKPAPGALAYALKRLETELGVRKEEVLVVANSVFHDILPARKVGIEGVWIAREGATAGQLAGEGEKLRWVFKTLGDMAEAVKQEGH</sequence>
<protein>
    <submittedName>
        <fullName evidence="2">Uncharacterized protein</fullName>
    </submittedName>
</protein>